<feature type="compositionally biased region" description="Basic and acidic residues" evidence="11">
    <location>
        <begin position="91"/>
        <end position="104"/>
    </location>
</feature>
<keyword evidence="6 10" id="KW-0493">Microtubule</keyword>
<dbReference type="InterPro" id="IPR004226">
    <property type="entry name" value="TBCA"/>
</dbReference>
<dbReference type="GO" id="GO:0005829">
    <property type="term" value="C:cytosol"/>
    <property type="evidence" value="ECO:0007669"/>
    <property type="project" value="TreeGrafter"/>
</dbReference>
<protein>
    <recommendedName>
        <fullName evidence="4 10">Tubulin-specific chaperone A</fullName>
    </recommendedName>
</protein>
<evidence type="ECO:0000256" key="6">
    <source>
        <dbReference type="ARBA" id="ARBA00022701"/>
    </source>
</evidence>
<evidence type="ECO:0000256" key="10">
    <source>
        <dbReference type="RuleBase" id="RU364030"/>
    </source>
</evidence>
<dbReference type="Proteomes" id="UP001163046">
    <property type="component" value="Unassembled WGS sequence"/>
</dbReference>
<evidence type="ECO:0000313" key="13">
    <source>
        <dbReference type="Proteomes" id="UP001163046"/>
    </source>
</evidence>
<dbReference type="EMBL" id="MU825881">
    <property type="protein sequence ID" value="KAJ7385365.1"/>
    <property type="molecule type" value="Genomic_DNA"/>
</dbReference>
<comment type="similarity">
    <text evidence="3 10">Belongs to the TBCA family.</text>
</comment>
<keyword evidence="7 10" id="KW-0143">Chaperone</keyword>
<comment type="subunit">
    <text evidence="9 10">Supercomplex made of cofactors A to E. Cofactors A and D function by capturing and stabilizing tubulin in a quasi-native conformation. Cofactor E binds to the cofactor D-tubulin complex; interaction with cofactor C then causes the release of tubulin polypeptides that are committed to the native state.</text>
</comment>
<dbReference type="SUPFAM" id="SSF46988">
    <property type="entry name" value="Tubulin chaperone cofactor A"/>
    <property type="match status" value="1"/>
</dbReference>
<dbReference type="OrthoDB" id="296187at2759"/>
<proteinExistence type="inferred from homology"/>
<evidence type="ECO:0000256" key="7">
    <source>
        <dbReference type="ARBA" id="ARBA00023186"/>
    </source>
</evidence>
<sequence length="111" mass="12861">MASASGPKRQLYIKTGVVKRIAKEKKMYEKEVMDQGAKVEKMKEDGKDEHDVNKQIEVLEESKIMIPDCKRRLKTAYADLTNLVEETKEEFGETEEHKNAREMLKTTVLED</sequence>
<dbReference type="Pfam" id="PF02970">
    <property type="entry name" value="TBCA"/>
    <property type="match status" value="1"/>
</dbReference>
<evidence type="ECO:0000256" key="11">
    <source>
        <dbReference type="SAM" id="MobiDB-lite"/>
    </source>
</evidence>
<dbReference type="GO" id="GO:0007021">
    <property type="term" value="P:tubulin complex assembly"/>
    <property type="evidence" value="ECO:0007669"/>
    <property type="project" value="UniProtKB-UniRule"/>
</dbReference>
<dbReference type="InterPro" id="IPR036126">
    <property type="entry name" value="TBCA_sf"/>
</dbReference>
<dbReference type="PANTHER" id="PTHR21500:SF0">
    <property type="entry name" value="TUBULIN-SPECIFIC CHAPERONE A"/>
    <property type="match status" value="1"/>
</dbReference>
<feature type="region of interest" description="Disordered" evidence="11">
    <location>
        <begin position="91"/>
        <end position="111"/>
    </location>
</feature>
<dbReference type="GO" id="GO:0005874">
    <property type="term" value="C:microtubule"/>
    <property type="evidence" value="ECO:0007669"/>
    <property type="project" value="UniProtKB-KW"/>
</dbReference>
<evidence type="ECO:0000313" key="12">
    <source>
        <dbReference type="EMBL" id="KAJ7385365.1"/>
    </source>
</evidence>
<comment type="function">
    <text evidence="1">Tubulin-folding protein; involved in the early step of the tubulin folding pathway.</text>
</comment>
<keyword evidence="8 10" id="KW-0206">Cytoskeleton</keyword>
<dbReference type="AlphaFoldDB" id="A0A9X0D3C8"/>
<reference evidence="12" key="1">
    <citation type="submission" date="2023-01" db="EMBL/GenBank/DDBJ databases">
        <title>Genome assembly of the deep-sea coral Lophelia pertusa.</title>
        <authorList>
            <person name="Herrera S."/>
            <person name="Cordes E."/>
        </authorList>
    </citation>
    <scope>NUCLEOTIDE SEQUENCE</scope>
    <source>
        <strain evidence="12">USNM1676648</strain>
        <tissue evidence="12">Polyp</tissue>
    </source>
</reference>
<comment type="subcellular location">
    <subcellularLocation>
        <location evidence="2 10">Cytoplasm</location>
        <location evidence="2 10">Cytoskeleton</location>
    </subcellularLocation>
</comment>
<evidence type="ECO:0000256" key="8">
    <source>
        <dbReference type="ARBA" id="ARBA00023212"/>
    </source>
</evidence>
<comment type="caution">
    <text evidence="12">The sequence shown here is derived from an EMBL/GenBank/DDBJ whole genome shotgun (WGS) entry which is preliminary data.</text>
</comment>
<dbReference type="Gene3D" id="1.20.58.90">
    <property type="match status" value="1"/>
</dbReference>
<evidence type="ECO:0000256" key="5">
    <source>
        <dbReference type="ARBA" id="ARBA00022490"/>
    </source>
</evidence>
<accession>A0A9X0D3C8</accession>
<organism evidence="12 13">
    <name type="scientific">Desmophyllum pertusum</name>
    <dbReference type="NCBI Taxonomy" id="174260"/>
    <lineage>
        <taxon>Eukaryota</taxon>
        <taxon>Metazoa</taxon>
        <taxon>Cnidaria</taxon>
        <taxon>Anthozoa</taxon>
        <taxon>Hexacorallia</taxon>
        <taxon>Scleractinia</taxon>
        <taxon>Caryophylliina</taxon>
        <taxon>Caryophylliidae</taxon>
        <taxon>Desmophyllum</taxon>
    </lineage>
</organism>
<dbReference type="FunFam" id="1.20.58.90:FF:000010">
    <property type="entry name" value="Tubulin-specific chaperone A"/>
    <property type="match status" value="1"/>
</dbReference>
<evidence type="ECO:0000256" key="3">
    <source>
        <dbReference type="ARBA" id="ARBA00006806"/>
    </source>
</evidence>
<dbReference type="GO" id="GO:0048487">
    <property type="term" value="F:beta-tubulin binding"/>
    <property type="evidence" value="ECO:0007669"/>
    <property type="project" value="InterPro"/>
</dbReference>
<keyword evidence="5 10" id="KW-0963">Cytoplasm</keyword>
<evidence type="ECO:0000256" key="2">
    <source>
        <dbReference type="ARBA" id="ARBA00004245"/>
    </source>
</evidence>
<keyword evidence="13" id="KW-1185">Reference proteome</keyword>
<evidence type="ECO:0000256" key="1">
    <source>
        <dbReference type="ARBA" id="ARBA00003046"/>
    </source>
</evidence>
<dbReference type="PANTHER" id="PTHR21500">
    <property type="entry name" value="TUBULIN-SPECIFIC CHAPERONE A"/>
    <property type="match status" value="1"/>
</dbReference>
<dbReference type="GO" id="GO:0007023">
    <property type="term" value="P:post-chaperonin tubulin folding pathway"/>
    <property type="evidence" value="ECO:0007669"/>
    <property type="project" value="UniProtKB-UniRule"/>
</dbReference>
<name>A0A9X0D3C8_9CNID</name>
<evidence type="ECO:0000256" key="4">
    <source>
        <dbReference type="ARBA" id="ARBA00015002"/>
    </source>
</evidence>
<gene>
    <name evidence="12" type="ORF">OS493_016445</name>
</gene>
<evidence type="ECO:0000256" key="9">
    <source>
        <dbReference type="ARBA" id="ARBA00026055"/>
    </source>
</evidence>